<organism evidence="1 2">
    <name type="scientific">Streptomyces broussonetiae</name>
    <dbReference type="NCBI Taxonomy" id="2686304"/>
    <lineage>
        <taxon>Bacteria</taxon>
        <taxon>Bacillati</taxon>
        <taxon>Actinomycetota</taxon>
        <taxon>Actinomycetes</taxon>
        <taxon>Kitasatosporales</taxon>
        <taxon>Streptomycetaceae</taxon>
        <taxon>Streptomyces</taxon>
    </lineage>
</organism>
<name>A0ABV5EMH5_9ACTN</name>
<proteinExistence type="predicted"/>
<evidence type="ECO:0008006" key="3">
    <source>
        <dbReference type="Google" id="ProtNLM"/>
    </source>
</evidence>
<evidence type="ECO:0000313" key="2">
    <source>
        <dbReference type="Proteomes" id="UP001585080"/>
    </source>
</evidence>
<dbReference type="InterPro" id="IPR037883">
    <property type="entry name" value="Knr4/Smi1-like_sf"/>
</dbReference>
<reference evidence="1 2" key="1">
    <citation type="submission" date="2024-01" db="EMBL/GenBank/DDBJ databases">
        <title>Genome mining of biosynthetic gene clusters to explore secondary metabolites of Streptomyces sp.</title>
        <authorList>
            <person name="Baig A."/>
            <person name="Ajitkumar Shintre N."/>
            <person name="Kumar H."/>
            <person name="Anbarasu A."/>
            <person name="Ramaiah S."/>
        </authorList>
    </citation>
    <scope>NUCLEOTIDE SEQUENCE [LARGE SCALE GENOMIC DNA]</scope>
    <source>
        <strain evidence="1 2">A57</strain>
    </source>
</reference>
<dbReference type="RefSeq" id="WP_376736487.1">
    <property type="nucleotide sequence ID" value="NZ_JAYMRP010000091.1"/>
</dbReference>
<dbReference type="Proteomes" id="UP001585080">
    <property type="component" value="Unassembled WGS sequence"/>
</dbReference>
<evidence type="ECO:0000313" key="1">
    <source>
        <dbReference type="EMBL" id="MFB8778062.1"/>
    </source>
</evidence>
<sequence length="166" mass="19119">MKWEHLDRDHNILFPSDFRDFARLYGAGLIGDYISVSVPDSGNRFVDLLQKSRDFVATLYGVRETLPTRMSYTLEPRGGGLIMWAANEDGDLCFWIVEGEDPDLWRVGIYSRNLNNWSEYSCGFVEFLVGVLSGAVESPFYRSDFPSKPITFKTWRTHLDELFAEN</sequence>
<protein>
    <recommendedName>
        <fullName evidence="3">SMI1/KNR4 family protein</fullName>
    </recommendedName>
</protein>
<keyword evidence="2" id="KW-1185">Reference proteome</keyword>
<accession>A0ABV5EMH5</accession>
<gene>
    <name evidence="1" type="ORF">VSS16_36095</name>
</gene>
<dbReference type="EMBL" id="JAYMRP010000091">
    <property type="protein sequence ID" value="MFB8778062.1"/>
    <property type="molecule type" value="Genomic_DNA"/>
</dbReference>
<dbReference type="SUPFAM" id="SSF160631">
    <property type="entry name" value="SMI1/KNR4-like"/>
    <property type="match status" value="1"/>
</dbReference>
<comment type="caution">
    <text evidence="1">The sequence shown here is derived from an EMBL/GenBank/DDBJ whole genome shotgun (WGS) entry which is preliminary data.</text>
</comment>